<keyword evidence="9" id="KW-0969">Cilium</keyword>
<comment type="subcellular location">
    <subcellularLocation>
        <location evidence="7">Cell outer membrane</location>
    </subcellularLocation>
    <subcellularLocation>
        <location evidence="7">Bacterial flagellum basal body</location>
    </subcellularLocation>
</comment>
<dbReference type="GO" id="GO:0003774">
    <property type="term" value="F:cytoskeletal motor activity"/>
    <property type="evidence" value="ECO:0007669"/>
    <property type="project" value="InterPro"/>
</dbReference>
<comment type="subunit">
    <text evidence="7">The basal body constitutes a major portion of the flagellar organelle and consists of four rings (L,P,S, and M) mounted on a central rod.</text>
</comment>
<dbReference type="PANTHER" id="PTHR34933">
    <property type="entry name" value="FLAGELLAR L-RING PROTEIN"/>
    <property type="match status" value="1"/>
</dbReference>
<dbReference type="PRINTS" id="PR01008">
    <property type="entry name" value="FLGLRINGFLGH"/>
</dbReference>
<proteinExistence type="inferred from homology"/>
<evidence type="ECO:0000256" key="6">
    <source>
        <dbReference type="ARBA" id="ARBA00023237"/>
    </source>
</evidence>
<dbReference type="GO" id="GO:0009279">
    <property type="term" value="C:cell outer membrane"/>
    <property type="evidence" value="ECO:0007669"/>
    <property type="project" value="UniProtKB-SubCell"/>
</dbReference>
<name>A0A8S8XDJ2_9PROT</name>
<keyword evidence="3 8" id="KW-0732">Signal</keyword>
<sequence length="247" mass="26668">MTRTLPVFALLAILPLAACGAGDRLSNVGRTPAMSAIKNPTTDPNYVPVSMPMPNPTAEIRQANSLWQSGARSFLKDQRATKVGDIVSVTVSIDDKAQVKNETQRSRNNTETAGLTNFLGLEAQIPKALNKAANPASLINGASKSSNDGTGQIDRNEKITLKVAAAVIQTLPNGNLVIHGKQEVRVNFEVRELELAGVIRPEDIANDNTISYEKIAEARISYGGRGQLSDAQQPRYGQQIFDILFPF</sequence>
<evidence type="ECO:0000256" key="5">
    <source>
        <dbReference type="ARBA" id="ARBA00023143"/>
    </source>
</evidence>
<organism evidence="9 10">
    <name type="scientific">Roseiterribacter gracilis</name>
    <dbReference type="NCBI Taxonomy" id="2812848"/>
    <lineage>
        <taxon>Bacteria</taxon>
        <taxon>Pseudomonadati</taxon>
        <taxon>Pseudomonadota</taxon>
        <taxon>Alphaproteobacteria</taxon>
        <taxon>Rhodospirillales</taxon>
        <taxon>Roseiterribacteraceae</taxon>
        <taxon>Roseiterribacter</taxon>
    </lineage>
</organism>
<accession>A0A8S8XDJ2</accession>
<keyword evidence="4 7" id="KW-0472">Membrane</keyword>
<keyword evidence="9" id="KW-0282">Flagellum</keyword>
<dbReference type="GO" id="GO:0071973">
    <property type="term" value="P:bacterial-type flagellum-dependent cell motility"/>
    <property type="evidence" value="ECO:0007669"/>
    <property type="project" value="InterPro"/>
</dbReference>
<evidence type="ECO:0000256" key="8">
    <source>
        <dbReference type="SAM" id="SignalP"/>
    </source>
</evidence>
<keyword evidence="6 7" id="KW-0998">Cell outer membrane</keyword>
<keyword evidence="9" id="KW-0966">Cell projection</keyword>
<keyword evidence="5 7" id="KW-0975">Bacterial flagellum</keyword>
<dbReference type="EMBL" id="BOPV01000001">
    <property type="protein sequence ID" value="GIL41493.1"/>
    <property type="molecule type" value="Genomic_DNA"/>
</dbReference>
<dbReference type="InterPro" id="IPR000527">
    <property type="entry name" value="Flag_Lring"/>
</dbReference>
<feature type="chain" id="PRO_5035754642" description="Flagellar L-ring protein" evidence="8">
    <location>
        <begin position="21"/>
        <end position="247"/>
    </location>
</feature>
<evidence type="ECO:0000256" key="1">
    <source>
        <dbReference type="ARBA" id="ARBA00002591"/>
    </source>
</evidence>
<feature type="signal peptide" evidence="8">
    <location>
        <begin position="1"/>
        <end position="20"/>
    </location>
</feature>
<evidence type="ECO:0000256" key="3">
    <source>
        <dbReference type="ARBA" id="ARBA00022729"/>
    </source>
</evidence>
<evidence type="ECO:0000256" key="7">
    <source>
        <dbReference type="HAMAP-Rule" id="MF_00415"/>
    </source>
</evidence>
<evidence type="ECO:0000313" key="9">
    <source>
        <dbReference type="EMBL" id="GIL41493.1"/>
    </source>
</evidence>
<comment type="similarity">
    <text evidence="2 7">Belongs to the FlgH family.</text>
</comment>
<keyword evidence="10" id="KW-1185">Reference proteome</keyword>
<comment type="function">
    <text evidence="1 7">Assembles around the rod to form the L-ring and probably protects the motor/basal body from shearing forces during rotation.</text>
</comment>
<dbReference type="AlphaFoldDB" id="A0A8S8XDJ2"/>
<dbReference type="Pfam" id="PF02107">
    <property type="entry name" value="FlgH"/>
    <property type="match status" value="1"/>
</dbReference>
<dbReference type="GO" id="GO:0009427">
    <property type="term" value="C:bacterial-type flagellum basal body, distal rod, L ring"/>
    <property type="evidence" value="ECO:0007669"/>
    <property type="project" value="InterPro"/>
</dbReference>
<protein>
    <recommendedName>
        <fullName evidence="7">Flagellar L-ring protein</fullName>
    </recommendedName>
    <alternativeName>
        <fullName evidence="7">Basal body L-ring protein</fullName>
    </alternativeName>
</protein>
<dbReference type="RefSeq" id="WP_420244985.1">
    <property type="nucleotide sequence ID" value="NZ_BOPV01000001.1"/>
</dbReference>
<evidence type="ECO:0000313" key="10">
    <source>
        <dbReference type="Proteomes" id="UP000681075"/>
    </source>
</evidence>
<gene>
    <name evidence="9" type="primary">flgH1</name>
    <name evidence="7" type="synonym">flgH</name>
    <name evidence="9" type="ORF">TMPK1_37300</name>
</gene>
<dbReference type="NCBIfam" id="NF001305">
    <property type="entry name" value="PRK00249.1-5"/>
    <property type="match status" value="1"/>
</dbReference>
<evidence type="ECO:0000256" key="4">
    <source>
        <dbReference type="ARBA" id="ARBA00023136"/>
    </source>
</evidence>
<dbReference type="HAMAP" id="MF_00415">
    <property type="entry name" value="FlgH"/>
    <property type="match status" value="1"/>
</dbReference>
<dbReference type="PANTHER" id="PTHR34933:SF1">
    <property type="entry name" value="FLAGELLAR L-RING PROTEIN"/>
    <property type="match status" value="1"/>
</dbReference>
<comment type="caution">
    <text evidence="9">The sequence shown here is derived from an EMBL/GenBank/DDBJ whole genome shotgun (WGS) entry which is preliminary data.</text>
</comment>
<evidence type="ECO:0000256" key="2">
    <source>
        <dbReference type="ARBA" id="ARBA00006929"/>
    </source>
</evidence>
<reference evidence="9" key="1">
    <citation type="submission" date="2021-02" db="EMBL/GenBank/DDBJ databases">
        <title>Genome sequence of Rhodospirillales sp. strain TMPK1 isolated from soil.</title>
        <authorList>
            <person name="Nakai R."/>
            <person name="Kusada H."/>
            <person name="Tamaki H."/>
        </authorList>
    </citation>
    <scope>NUCLEOTIDE SEQUENCE</scope>
    <source>
        <strain evidence="9">TMPK1</strain>
    </source>
</reference>
<dbReference type="Proteomes" id="UP000681075">
    <property type="component" value="Unassembled WGS sequence"/>
</dbReference>